<keyword evidence="6" id="KW-0067">ATP-binding</keyword>
<dbReference type="GO" id="GO:0004674">
    <property type="term" value="F:protein serine/threonine kinase activity"/>
    <property type="evidence" value="ECO:0007669"/>
    <property type="project" value="UniProtKB-KW"/>
</dbReference>
<dbReference type="Proteomes" id="UP001175226">
    <property type="component" value="Unassembled WGS sequence"/>
</dbReference>
<evidence type="ECO:0000256" key="5">
    <source>
        <dbReference type="ARBA" id="ARBA00022777"/>
    </source>
</evidence>
<comment type="catalytic activity">
    <reaction evidence="7">
        <text>L-threonyl-[protein] + ATP = O-phospho-L-threonyl-[protein] + ADP + H(+)</text>
        <dbReference type="Rhea" id="RHEA:46608"/>
        <dbReference type="Rhea" id="RHEA-COMP:11060"/>
        <dbReference type="Rhea" id="RHEA-COMP:11605"/>
        <dbReference type="ChEBI" id="CHEBI:15378"/>
        <dbReference type="ChEBI" id="CHEBI:30013"/>
        <dbReference type="ChEBI" id="CHEBI:30616"/>
        <dbReference type="ChEBI" id="CHEBI:61977"/>
        <dbReference type="ChEBI" id="CHEBI:456216"/>
        <dbReference type="EC" id="2.7.11.1"/>
    </reaction>
</comment>
<dbReference type="PROSITE" id="PS50011">
    <property type="entry name" value="PROTEIN_KINASE_DOM"/>
    <property type="match status" value="1"/>
</dbReference>
<dbReference type="PANTHER" id="PTHR47634:SF9">
    <property type="entry name" value="PROTEIN KINASE DOMAIN-CONTAINING PROTEIN-RELATED"/>
    <property type="match status" value="1"/>
</dbReference>
<dbReference type="EMBL" id="JAUEPT010000228">
    <property type="protein sequence ID" value="KAK0429614.1"/>
    <property type="molecule type" value="Genomic_DNA"/>
</dbReference>
<dbReference type="EC" id="2.7.11.1" evidence="1"/>
<dbReference type="GO" id="GO:0005524">
    <property type="term" value="F:ATP binding"/>
    <property type="evidence" value="ECO:0007669"/>
    <property type="project" value="UniProtKB-KW"/>
</dbReference>
<evidence type="ECO:0000256" key="2">
    <source>
        <dbReference type="ARBA" id="ARBA00022527"/>
    </source>
</evidence>
<keyword evidence="12" id="KW-1185">Reference proteome</keyword>
<evidence type="ECO:0000256" key="3">
    <source>
        <dbReference type="ARBA" id="ARBA00022679"/>
    </source>
</evidence>
<feature type="non-terminal residue" evidence="11">
    <location>
        <position position="158"/>
    </location>
</feature>
<feature type="domain" description="Protein kinase" evidence="9">
    <location>
        <begin position="1"/>
        <end position="155"/>
    </location>
</feature>
<dbReference type="PANTHER" id="PTHR47634">
    <property type="entry name" value="PROTEIN KINASE DOMAIN-CONTAINING PROTEIN-RELATED"/>
    <property type="match status" value="1"/>
</dbReference>
<name>A0AA39J0F2_9AGAR</name>
<organism evidence="11 12">
    <name type="scientific">Armillaria borealis</name>
    <dbReference type="NCBI Taxonomy" id="47425"/>
    <lineage>
        <taxon>Eukaryota</taxon>
        <taxon>Fungi</taxon>
        <taxon>Dikarya</taxon>
        <taxon>Basidiomycota</taxon>
        <taxon>Agaricomycotina</taxon>
        <taxon>Agaricomycetes</taxon>
        <taxon>Agaricomycetidae</taxon>
        <taxon>Agaricales</taxon>
        <taxon>Marasmiineae</taxon>
        <taxon>Physalacriaceae</taxon>
        <taxon>Armillaria</taxon>
    </lineage>
</organism>
<dbReference type="Pfam" id="PF00069">
    <property type="entry name" value="Pkinase"/>
    <property type="match status" value="1"/>
</dbReference>
<accession>A0AA39J0F2</accession>
<comment type="caution">
    <text evidence="11">The sequence shown here is derived from an EMBL/GenBank/DDBJ whole genome shotgun (WGS) entry which is preliminary data.</text>
</comment>
<dbReference type="InterPro" id="IPR000719">
    <property type="entry name" value="Prot_kinase_dom"/>
</dbReference>
<comment type="catalytic activity">
    <reaction evidence="8">
        <text>L-seryl-[protein] + ATP = O-phospho-L-seryl-[protein] + ADP + H(+)</text>
        <dbReference type="Rhea" id="RHEA:17989"/>
        <dbReference type="Rhea" id="RHEA-COMP:9863"/>
        <dbReference type="Rhea" id="RHEA-COMP:11604"/>
        <dbReference type="ChEBI" id="CHEBI:15378"/>
        <dbReference type="ChEBI" id="CHEBI:29999"/>
        <dbReference type="ChEBI" id="CHEBI:30616"/>
        <dbReference type="ChEBI" id="CHEBI:83421"/>
        <dbReference type="ChEBI" id="CHEBI:456216"/>
        <dbReference type="EC" id="2.7.11.1"/>
    </reaction>
</comment>
<keyword evidence="4" id="KW-0547">Nucleotide-binding</keyword>
<reference evidence="11" key="1">
    <citation type="submission" date="2023-06" db="EMBL/GenBank/DDBJ databases">
        <authorList>
            <consortium name="Lawrence Berkeley National Laboratory"/>
            <person name="Ahrendt S."/>
            <person name="Sahu N."/>
            <person name="Indic B."/>
            <person name="Wong-Bajracharya J."/>
            <person name="Merenyi Z."/>
            <person name="Ke H.-M."/>
            <person name="Monk M."/>
            <person name="Kocsube S."/>
            <person name="Drula E."/>
            <person name="Lipzen A."/>
            <person name="Balint B."/>
            <person name="Henrissat B."/>
            <person name="Andreopoulos B."/>
            <person name="Martin F.M."/>
            <person name="Harder C.B."/>
            <person name="Rigling D."/>
            <person name="Ford K.L."/>
            <person name="Foster G.D."/>
            <person name="Pangilinan J."/>
            <person name="Papanicolaou A."/>
            <person name="Barry K."/>
            <person name="LaButti K."/>
            <person name="Viragh M."/>
            <person name="Koriabine M."/>
            <person name="Yan M."/>
            <person name="Riley R."/>
            <person name="Champramary S."/>
            <person name="Plett K.L."/>
            <person name="Tsai I.J."/>
            <person name="Slot J."/>
            <person name="Sipos G."/>
            <person name="Plett J."/>
            <person name="Nagy L.G."/>
            <person name="Grigoriev I.V."/>
        </authorList>
    </citation>
    <scope>NUCLEOTIDE SEQUENCE</scope>
    <source>
        <strain evidence="11">FPL87.14</strain>
    </source>
</reference>
<dbReference type="Gene3D" id="1.10.510.10">
    <property type="entry name" value="Transferase(Phosphotransferase) domain 1"/>
    <property type="match status" value="1"/>
</dbReference>
<dbReference type="EMBL" id="JAUEPT010000094">
    <property type="protein sequence ID" value="KAK0432474.1"/>
    <property type="molecule type" value="Genomic_DNA"/>
</dbReference>
<dbReference type="InterPro" id="IPR051334">
    <property type="entry name" value="SRPK"/>
</dbReference>
<keyword evidence="2" id="KW-0723">Serine/threonine-protein kinase</keyword>
<evidence type="ECO:0000256" key="1">
    <source>
        <dbReference type="ARBA" id="ARBA00012513"/>
    </source>
</evidence>
<evidence type="ECO:0000313" key="12">
    <source>
        <dbReference type="Proteomes" id="UP001175226"/>
    </source>
</evidence>
<evidence type="ECO:0000313" key="11">
    <source>
        <dbReference type="EMBL" id="KAK0432474.1"/>
    </source>
</evidence>
<keyword evidence="5 11" id="KW-0418">Kinase</keyword>
<gene>
    <name evidence="11" type="ORF">EV421DRAFT_1719515</name>
    <name evidence="10" type="ORF">EV421DRAFT_1723042</name>
</gene>
<dbReference type="SUPFAM" id="SSF56112">
    <property type="entry name" value="Protein kinase-like (PK-like)"/>
    <property type="match status" value="1"/>
</dbReference>
<sequence length="158" mass="18229">ATEIENPFDGLIQPYALHATDVYLSIPYGPPADVWNLGCFAFELVTYCWLFNPEATSRWSRDDDMLGQMISVNGLTSFPADVLAHGKYSDKYFDRSGKFLKYNIIPTILAIMVQSRFTLQPDEELERFVDMLSRMLQLRPEDRECARELLSHPWLQDA</sequence>
<proteinExistence type="predicted"/>
<dbReference type="InterPro" id="IPR011009">
    <property type="entry name" value="Kinase-like_dom_sf"/>
</dbReference>
<evidence type="ECO:0000313" key="10">
    <source>
        <dbReference type="EMBL" id="KAK0429614.1"/>
    </source>
</evidence>
<evidence type="ECO:0000256" key="7">
    <source>
        <dbReference type="ARBA" id="ARBA00047899"/>
    </source>
</evidence>
<dbReference type="GO" id="GO:0000245">
    <property type="term" value="P:spliceosomal complex assembly"/>
    <property type="evidence" value="ECO:0007669"/>
    <property type="project" value="TreeGrafter"/>
</dbReference>
<dbReference type="AlphaFoldDB" id="A0AA39J0F2"/>
<dbReference type="GO" id="GO:0050684">
    <property type="term" value="P:regulation of mRNA processing"/>
    <property type="evidence" value="ECO:0007669"/>
    <property type="project" value="TreeGrafter"/>
</dbReference>
<evidence type="ECO:0000256" key="8">
    <source>
        <dbReference type="ARBA" id="ARBA00048679"/>
    </source>
</evidence>
<protein>
    <recommendedName>
        <fullName evidence="1">non-specific serine/threonine protein kinase</fullName>
        <ecNumber evidence="1">2.7.11.1</ecNumber>
    </recommendedName>
</protein>
<evidence type="ECO:0000259" key="9">
    <source>
        <dbReference type="PROSITE" id="PS50011"/>
    </source>
</evidence>
<evidence type="ECO:0000256" key="4">
    <source>
        <dbReference type="ARBA" id="ARBA00022741"/>
    </source>
</evidence>
<keyword evidence="3" id="KW-0808">Transferase</keyword>
<evidence type="ECO:0000256" key="6">
    <source>
        <dbReference type="ARBA" id="ARBA00022840"/>
    </source>
</evidence>